<feature type="domain" description="Bacterial bifunctional deaminase-reductase C-terminal" evidence="4">
    <location>
        <begin position="50"/>
        <end position="241"/>
    </location>
</feature>
<comment type="caution">
    <text evidence="5">The sequence shown here is derived from an EMBL/GenBank/DDBJ whole genome shotgun (WGS) entry which is preliminary data.</text>
</comment>
<organism evidence="5 6">
    <name type="scientific">Brachybacterium aquaticum</name>
    <dbReference type="NCBI Taxonomy" id="1432564"/>
    <lineage>
        <taxon>Bacteria</taxon>
        <taxon>Bacillati</taxon>
        <taxon>Actinomycetota</taxon>
        <taxon>Actinomycetes</taxon>
        <taxon>Micrococcales</taxon>
        <taxon>Dermabacteraceae</taxon>
        <taxon>Brachybacterium</taxon>
    </lineage>
</organism>
<name>A0A841ADI0_9MICO</name>
<evidence type="ECO:0000313" key="6">
    <source>
        <dbReference type="Proteomes" id="UP000588158"/>
    </source>
</evidence>
<keyword evidence="2" id="KW-0521">NADP</keyword>
<dbReference type="AlphaFoldDB" id="A0A841ADI0"/>
<dbReference type="SUPFAM" id="SSF53597">
    <property type="entry name" value="Dihydrofolate reductase-like"/>
    <property type="match status" value="1"/>
</dbReference>
<evidence type="ECO:0000256" key="3">
    <source>
        <dbReference type="ARBA" id="ARBA00023002"/>
    </source>
</evidence>
<protein>
    <submittedName>
        <fullName evidence="5">Riboflavin biosynthesis pyrimidine reductase</fullName>
    </submittedName>
</protein>
<dbReference type="PANTHER" id="PTHR38011:SF7">
    <property type="entry name" value="2,5-DIAMINO-6-RIBOSYLAMINO-4(3H)-PYRIMIDINONE 5'-PHOSPHATE REDUCTASE"/>
    <property type="match status" value="1"/>
</dbReference>
<gene>
    <name evidence="5" type="ORF">HNR70_001484</name>
</gene>
<comment type="pathway">
    <text evidence="1">Cofactor biosynthesis; riboflavin biosynthesis.</text>
</comment>
<dbReference type="InterPro" id="IPR050765">
    <property type="entry name" value="Riboflavin_Biosynth_HTPR"/>
</dbReference>
<dbReference type="GO" id="GO:0008703">
    <property type="term" value="F:5-amino-6-(5-phosphoribosylamino)uracil reductase activity"/>
    <property type="evidence" value="ECO:0007669"/>
    <property type="project" value="InterPro"/>
</dbReference>
<reference evidence="5 6" key="1">
    <citation type="submission" date="2020-08" db="EMBL/GenBank/DDBJ databases">
        <title>Sequencing the genomes of 1000 actinobacteria strains.</title>
        <authorList>
            <person name="Klenk H.-P."/>
        </authorList>
    </citation>
    <scope>NUCLEOTIDE SEQUENCE [LARGE SCALE GENOMIC DNA]</scope>
    <source>
        <strain evidence="5 6">DSM 28796</strain>
    </source>
</reference>
<dbReference type="Gene3D" id="3.40.430.10">
    <property type="entry name" value="Dihydrofolate Reductase, subunit A"/>
    <property type="match status" value="1"/>
</dbReference>
<dbReference type="EMBL" id="JACHLZ010000001">
    <property type="protein sequence ID" value="MBB5831671.1"/>
    <property type="molecule type" value="Genomic_DNA"/>
</dbReference>
<proteinExistence type="predicted"/>
<keyword evidence="3" id="KW-0560">Oxidoreductase</keyword>
<keyword evidence="6" id="KW-1185">Reference proteome</keyword>
<dbReference type="InterPro" id="IPR024072">
    <property type="entry name" value="DHFR-like_dom_sf"/>
</dbReference>
<dbReference type="PANTHER" id="PTHR38011">
    <property type="entry name" value="DIHYDROFOLATE REDUCTASE FAMILY PROTEIN (AFU_ORTHOLOGUE AFUA_8G06820)"/>
    <property type="match status" value="1"/>
</dbReference>
<dbReference type="Pfam" id="PF01872">
    <property type="entry name" value="RibD_C"/>
    <property type="match status" value="1"/>
</dbReference>
<sequence length="257" mass="26700">MHLLLRDGAPLPAPLTVPRDDDGARLLAALYAYPPLPADEGPTDGSGAVHVRAMMTTTIDGAIAGADGTSGSLHDPDDSFAFQVLRALTDVVLVGAETVRREDYRRPLGRESLLCPSLRPGGADRPALAIWSRSGDLPGSIEAEQPTFLITASDGAREAAARSGLPRDQVIVADTAAEAVQALAARGMRGIQAEGGPSALGRLAAEGVLDELCFTTAHRTVGGLSPRVLAGAAHETAWRLDSLLLGEAATLSRYLRG</sequence>
<evidence type="ECO:0000259" key="4">
    <source>
        <dbReference type="Pfam" id="PF01872"/>
    </source>
</evidence>
<accession>A0A841ADI0</accession>
<dbReference type="RefSeq" id="WP_184325096.1">
    <property type="nucleotide sequence ID" value="NZ_JACHLZ010000001.1"/>
</dbReference>
<dbReference type="GO" id="GO:0009231">
    <property type="term" value="P:riboflavin biosynthetic process"/>
    <property type="evidence" value="ECO:0007669"/>
    <property type="project" value="InterPro"/>
</dbReference>
<dbReference type="Proteomes" id="UP000588158">
    <property type="component" value="Unassembled WGS sequence"/>
</dbReference>
<evidence type="ECO:0000256" key="2">
    <source>
        <dbReference type="ARBA" id="ARBA00022857"/>
    </source>
</evidence>
<dbReference type="InterPro" id="IPR002734">
    <property type="entry name" value="RibDG_C"/>
</dbReference>
<evidence type="ECO:0000256" key="1">
    <source>
        <dbReference type="ARBA" id="ARBA00005104"/>
    </source>
</evidence>
<evidence type="ECO:0000313" key="5">
    <source>
        <dbReference type="EMBL" id="MBB5831671.1"/>
    </source>
</evidence>